<dbReference type="Proteomes" id="UP000472335">
    <property type="component" value="Unassembled WGS sequence"/>
</dbReference>
<dbReference type="Pfam" id="PF03703">
    <property type="entry name" value="bPH_2"/>
    <property type="match status" value="1"/>
</dbReference>
<dbReference type="AlphaFoldDB" id="A0A6G4VLR9"/>
<dbReference type="InterPro" id="IPR005182">
    <property type="entry name" value="YdbS-like_PH"/>
</dbReference>
<proteinExistence type="predicted"/>
<name>A0A6G4VLR9_9ACTN</name>
<dbReference type="PANTHER" id="PTHR34473">
    <property type="entry name" value="UPF0699 TRANSMEMBRANE PROTEIN YDBS"/>
    <property type="match status" value="1"/>
</dbReference>
<keyword evidence="2" id="KW-0812">Transmembrane</keyword>
<feature type="transmembrane region" description="Helical" evidence="2">
    <location>
        <begin position="72"/>
        <end position="96"/>
    </location>
</feature>
<feature type="domain" description="YdbS-like PH" evidence="3">
    <location>
        <begin position="126"/>
        <end position="201"/>
    </location>
</feature>
<evidence type="ECO:0000256" key="2">
    <source>
        <dbReference type="SAM" id="Phobius"/>
    </source>
</evidence>
<protein>
    <submittedName>
        <fullName evidence="4">PH domain-containing protein</fullName>
    </submittedName>
</protein>
<dbReference type="EMBL" id="JAAKZY010000286">
    <property type="protein sequence ID" value="NGO14737.1"/>
    <property type="molecule type" value="Genomic_DNA"/>
</dbReference>
<organism evidence="4 5">
    <name type="scientific">Streptomyces scabichelini</name>
    <dbReference type="NCBI Taxonomy" id="2711217"/>
    <lineage>
        <taxon>Bacteria</taxon>
        <taxon>Bacillati</taxon>
        <taxon>Actinomycetota</taxon>
        <taxon>Actinomycetes</taxon>
        <taxon>Kitasatosporales</taxon>
        <taxon>Streptomycetaceae</taxon>
        <taxon>Streptomyces</taxon>
    </lineage>
</organism>
<evidence type="ECO:0000256" key="1">
    <source>
        <dbReference type="SAM" id="MobiDB-lite"/>
    </source>
</evidence>
<keyword evidence="5" id="KW-1185">Reference proteome</keyword>
<evidence type="ECO:0000313" key="5">
    <source>
        <dbReference type="Proteomes" id="UP000472335"/>
    </source>
</evidence>
<gene>
    <name evidence="4" type="ORF">G5C60_45905</name>
</gene>
<evidence type="ECO:0000313" key="4">
    <source>
        <dbReference type="EMBL" id="NGO14737.1"/>
    </source>
</evidence>
<keyword evidence="2" id="KW-0472">Membrane</keyword>
<dbReference type="PANTHER" id="PTHR34473:SF3">
    <property type="entry name" value="TRANSMEMBRANE PROTEIN-RELATED"/>
    <property type="match status" value="1"/>
</dbReference>
<accession>A0A6G4VLR9</accession>
<feature type="transmembrane region" description="Helical" evidence="2">
    <location>
        <begin position="102"/>
        <end position="120"/>
    </location>
</feature>
<feature type="region of interest" description="Disordered" evidence="1">
    <location>
        <begin position="28"/>
        <end position="61"/>
    </location>
</feature>
<reference evidence="4 5" key="1">
    <citation type="submission" date="2020-02" db="EMBL/GenBank/DDBJ databases">
        <title>Whole-genome analyses of novel actinobacteria.</title>
        <authorList>
            <person name="Sahin N."/>
            <person name="Gencbay T."/>
        </authorList>
    </citation>
    <scope>NUCLEOTIDE SEQUENCE [LARGE SCALE GENOMIC DNA]</scope>
    <source>
        <strain evidence="4 5">HC44</strain>
    </source>
</reference>
<comment type="caution">
    <text evidence="4">The sequence shown here is derived from an EMBL/GenBank/DDBJ whole genome shotgun (WGS) entry which is preliminary data.</text>
</comment>
<evidence type="ECO:0000259" key="3">
    <source>
        <dbReference type="Pfam" id="PF03703"/>
    </source>
</evidence>
<sequence>MRLRQFEQRPRQARTFFASSTGLATAGDRRRGQTYIPGTEPRPGPLRHSRREALPVTDPHTPRNHVDPRARLYWMATEGLAFVVVLGLLLGVGALWPGARSVLFWIAVVVAVPGLAYTLVMPPLRYRVHRWEADDTAVYARTGWWSVEWKVAPLSRVQTIEATRGPVEQWFGLSSVRVTTASSHGAVVIQGLDRDVADVLVASLTRATQRTSGDAT</sequence>
<keyword evidence="2" id="KW-1133">Transmembrane helix</keyword>